<keyword evidence="4 7" id="KW-0413">Isomerase</keyword>
<evidence type="ECO:0000259" key="6">
    <source>
        <dbReference type="Pfam" id="PF01261"/>
    </source>
</evidence>
<dbReference type="STRING" id="670155.SAMN04488001_2918"/>
<dbReference type="OrthoDB" id="9801426at2"/>
<evidence type="ECO:0000256" key="3">
    <source>
        <dbReference type="ARBA" id="ARBA00022723"/>
    </source>
</evidence>
<dbReference type="PANTHER" id="PTHR12110">
    <property type="entry name" value="HYDROXYPYRUVATE ISOMERASE"/>
    <property type="match status" value="1"/>
</dbReference>
<dbReference type="GO" id="GO:0009045">
    <property type="term" value="F:xylose isomerase activity"/>
    <property type="evidence" value="ECO:0007669"/>
    <property type="project" value="InterPro"/>
</dbReference>
<evidence type="ECO:0000313" key="8">
    <source>
        <dbReference type="Proteomes" id="UP000199441"/>
    </source>
</evidence>
<name>A0A1H3ASY0_9RHOB</name>
<evidence type="ECO:0000256" key="2">
    <source>
        <dbReference type="ARBA" id="ARBA00022490"/>
    </source>
</evidence>
<dbReference type="Pfam" id="PF01261">
    <property type="entry name" value="AP_endonuc_2"/>
    <property type="match status" value="1"/>
</dbReference>
<dbReference type="InterPro" id="IPR036237">
    <property type="entry name" value="Xyl_isomerase-like_sf"/>
</dbReference>
<organism evidence="7 8">
    <name type="scientific">Litoreibacter albidus</name>
    <dbReference type="NCBI Taxonomy" id="670155"/>
    <lineage>
        <taxon>Bacteria</taxon>
        <taxon>Pseudomonadati</taxon>
        <taxon>Pseudomonadota</taxon>
        <taxon>Alphaproteobacteria</taxon>
        <taxon>Rhodobacterales</taxon>
        <taxon>Roseobacteraceae</taxon>
        <taxon>Litoreibacter</taxon>
    </lineage>
</organism>
<dbReference type="InterPro" id="IPR013022">
    <property type="entry name" value="Xyl_isomerase-like_TIM-brl"/>
</dbReference>
<feature type="domain" description="Xylose isomerase-like TIM barrel" evidence="6">
    <location>
        <begin position="38"/>
        <end position="277"/>
    </location>
</feature>
<dbReference type="GO" id="GO:0005975">
    <property type="term" value="P:carbohydrate metabolic process"/>
    <property type="evidence" value="ECO:0007669"/>
    <property type="project" value="InterPro"/>
</dbReference>
<dbReference type="PROSITE" id="PS51415">
    <property type="entry name" value="XYLOSE_ISOMERASE"/>
    <property type="match status" value="1"/>
</dbReference>
<dbReference type="PANTHER" id="PTHR12110:SF41">
    <property type="entry name" value="INOSOSE DEHYDRATASE"/>
    <property type="match status" value="1"/>
</dbReference>
<keyword evidence="5" id="KW-0119">Carbohydrate metabolism</keyword>
<evidence type="ECO:0000256" key="4">
    <source>
        <dbReference type="ARBA" id="ARBA00023235"/>
    </source>
</evidence>
<keyword evidence="2" id="KW-0963">Cytoplasm</keyword>
<dbReference type="SUPFAM" id="SSF51658">
    <property type="entry name" value="Xylose isomerase-like"/>
    <property type="match status" value="1"/>
</dbReference>
<dbReference type="RefSeq" id="WP_089947672.1">
    <property type="nucleotide sequence ID" value="NZ_FNOI01000006.1"/>
</dbReference>
<gene>
    <name evidence="7" type="ORF">SAMN04488001_2918</name>
</gene>
<dbReference type="GO" id="GO:0046872">
    <property type="term" value="F:metal ion binding"/>
    <property type="evidence" value="ECO:0007669"/>
    <property type="project" value="UniProtKB-KW"/>
</dbReference>
<evidence type="ECO:0000256" key="1">
    <source>
        <dbReference type="ARBA" id="ARBA00004496"/>
    </source>
</evidence>
<keyword evidence="8" id="KW-1185">Reference proteome</keyword>
<sequence>MATKNSILMGTLGKYSDRFHTYQPARTFEERLAISKKTVGADGVEPVYPQDLGHEGEKVQIVKDSGLDVSAVNVNLKGEDVFRAGSFTNPDAGVRRRAVDYMKRAMDMSADFGANMISVCPLIDGSDHAFHVDHMAQWRWSIEAFEEVAAHNPDVKVSIEYKAYEVRNRIIMPSMGRTLHFCDRVGADNVGVTMDLGHALIEHESPASELAVAFDAGRLFYVHFNDNNRQADWDMPVASVNLWETLETIHYMDTLGYNGWIAYDVFTRAGNGPEAVGYTFETMDNLRALLAKIGPKKIKQMIESGDSALTTRDLIKALL</sequence>
<proteinExistence type="predicted"/>
<keyword evidence="3" id="KW-0479">Metal-binding</keyword>
<protein>
    <submittedName>
        <fullName evidence="7">Xylose isomerase</fullName>
    </submittedName>
</protein>
<dbReference type="Proteomes" id="UP000199441">
    <property type="component" value="Unassembled WGS sequence"/>
</dbReference>
<evidence type="ECO:0000313" key="7">
    <source>
        <dbReference type="EMBL" id="SDX32797.1"/>
    </source>
</evidence>
<dbReference type="AlphaFoldDB" id="A0A1H3ASY0"/>
<dbReference type="InterPro" id="IPR050312">
    <property type="entry name" value="IolE/XylAMocC-like"/>
</dbReference>
<evidence type="ECO:0000256" key="5">
    <source>
        <dbReference type="ARBA" id="ARBA00023277"/>
    </source>
</evidence>
<dbReference type="Gene3D" id="3.20.20.150">
    <property type="entry name" value="Divalent-metal-dependent TIM barrel enzymes"/>
    <property type="match status" value="1"/>
</dbReference>
<dbReference type="EMBL" id="FNOI01000006">
    <property type="protein sequence ID" value="SDX32797.1"/>
    <property type="molecule type" value="Genomic_DNA"/>
</dbReference>
<comment type="subcellular location">
    <subcellularLocation>
        <location evidence="1">Cytoplasm</location>
    </subcellularLocation>
</comment>
<dbReference type="InterPro" id="IPR001998">
    <property type="entry name" value="Xylose_isomerase"/>
</dbReference>
<accession>A0A1H3ASY0</accession>
<reference evidence="8" key="1">
    <citation type="submission" date="2016-10" db="EMBL/GenBank/DDBJ databases">
        <authorList>
            <person name="Varghese N."/>
            <person name="Submissions S."/>
        </authorList>
    </citation>
    <scope>NUCLEOTIDE SEQUENCE [LARGE SCALE GENOMIC DNA]</scope>
    <source>
        <strain evidence="8">DSM 26922</strain>
    </source>
</reference>